<keyword evidence="1" id="KW-0812">Transmembrane</keyword>
<protein>
    <recommendedName>
        <fullName evidence="4">Transcriptional regulator</fullName>
    </recommendedName>
</protein>
<evidence type="ECO:0000313" key="3">
    <source>
        <dbReference type="Proteomes" id="UP000271603"/>
    </source>
</evidence>
<proteinExistence type="predicted"/>
<keyword evidence="1" id="KW-0472">Membrane</keyword>
<keyword evidence="1" id="KW-1133">Transmembrane helix</keyword>
<sequence length="197" mass="22432">MWQLKNFDDVVFTLDKGVRFLPGKRCVVSESGVVASLSENSYRFLLLLVTGETDKQEIINQVWHEQRGSVTDSSYYGQIYILRKAFELVGLSGELIKTLPRKGVIYLGKVVQESKPEGDDNDASIAEDAKLQEPQLQETTATAMIHYEENKVMPAEKNTTVEWYNSPHWNKLISILAVLAVCWLTTLILTVYYFILH</sequence>
<evidence type="ECO:0008006" key="4">
    <source>
        <dbReference type="Google" id="ProtNLM"/>
    </source>
</evidence>
<evidence type="ECO:0000313" key="2">
    <source>
        <dbReference type="EMBL" id="VEA71583.1"/>
    </source>
</evidence>
<name>A0A3S4I1T2_SERRU</name>
<dbReference type="Proteomes" id="UP000271603">
    <property type="component" value="Chromosome"/>
</dbReference>
<dbReference type="EMBL" id="LR134155">
    <property type="protein sequence ID" value="VEA71583.1"/>
    <property type="molecule type" value="Genomic_DNA"/>
</dbReference>
<dbReference type="Gene3D" id="1.10.10.10">
    <property type="entry name" value="Winged helix-like DNA-binding domain superfamily/Winged helix DNA-binding domain"/>
    <property type="match status" value="1"/>
</dbReference>
<feature type="transmembrane region" description="Helical" evidence="1">
    <location>
        <begin position="172"/>
        <end position="195"/>
    </location>
</feature>
<organism evidence="2 3">
    <name type="scientific">Serratia rubidaea</name>
    <name type="common">Serratia marinorubra</name>
    <dbReference type="NCBI Taxonomy" id="61652"/>
    <lineage>
        <taxon>Bacteria</taxon>
        <taxon>Pseudomonadati</taxon>
        <taxon>Pseudomonadota</taxon>
        <taxon>Gammaproteobacteria</taxon>
        <taxon>Enterobacterales</taxon>
        <taxon>Yersiniaceae</taxon>
        <taxon>Serratia</taxon>
    </lineage>
</organism>
<accession>A0A3S4I1T2</accession>
<dbReference type="InterPro" id="IPR036388">
    <property type="entry name" value="WH-like_DNA-bd_sf"/>
</dbReference>
<dbReference type="GO" id="GO:0003677">
    <property type="term" value="F:DNA binding"/>
    <property type="evidence" value="ECO:0007669"/>
    <property type="project" value="InterPro"/>
</dbReference>
<evidence type="ECO:0000256" key="1">
    <source>
        <dbReference type="SAM" id="Phobius"/>
    </source>
</evidence>
<dbReference type="GO" id="GO:0006355">
    <property type="term" value="P:regulation of DNA-templated transcription"/>
    <property type="evidence" value="ECO:0007669"/>
    <property type="project" value="InterPro"/>
</dbReference>
<dbReference type="InterPro" id="IPR016032">
    <property type="entry name" value="Sig_transdc_resp-reg_C-effctor"/>
</dbReference>
<reference evidence="2 3" key="1">
    <citation type="submission" date="2018-12" db="EMBL/GenBank/DDBJ databases">
        <authorList>
            <consortium name="Pathogen Informatics"/>
        </authorList>
    </citation>
    <scope>NUCLEOTIDE SEQUENCE [LARGE SCALE GENOMIC DNA]</scope>
    <source>
        <strain evidence="2 3">NCTC9419</strain>
    </source>
</reference>
<gene>
    <name evidence="2" type="ORF">NCTC9419_03147</name>
</gene>
<dbReference type="SUPFAM" id="SSF46894">
    <property type="entry name" value="C-terminal effector domain of the bipartite response regulators"/>
    <property type="match status" value="1"/>
</dbReference>
<dbReference type="AlphaFoldDB" id="A0A3S4I1T2"/>